<accession>A0A9J6G840</accession>
<dbReference type="VEuPathDB" id="VectorBase:HLOH_062074"/>
<comment type="caution">
    <text evidence="1">The sequence shown here is derived from an EMBL/GenBank/DDBJ whole genome shotgun (WGS) entry which is preliminary data.</text>
</comment>
<gene>
    <name evidence="1" type="ORF">HPB48_020714</name>
</gene>
<dbReference type="InterPro" id="IPR032675">
    <property type="entry name" value="LRR_dom_sf"/>
</dbReference>
<name>A0A9J6G840_HAELO</name>
<dbReference type="Proteomes" id="UP000821853">
    <property type="component" value="Chromosome 3"/>
</dbReference>
<dbReference type="Gene3D" id="3.80.10.10">
    <property type="entry name" value="Ribonuclease Inhibitor"/>
    <property type="match status" value="1"/>
</dbReference>
<sequence length="449" mass="51426">MAHMCPGSINGKKSLVDVILEYFIVDTEEAIMIEKFLRDNIGIRTFELKNCSWRSGTIYFPAYKKADLETVTPRIISWLSILQANSALEKLRFTFHCFSPVECAVFLEELARNRHLKNVYIEDLQEYCCCLNSRRPSSNSEEKGDLLQGRRPEILLIECKPIRRIRLNLWTSEDLDWFVTVVLPLQFSHRVTDFTLILSLLDPTPEAALAIAKFIEESKTLAQLVMDLGCPKNDRNELKISAVQKTILGGVHRNSSIKDFVLCYTDCTDVEAEELAHTIRKNKTVCYLNLNLGLNAGHVFLSQLFPRIWCNYAVLRCAIMGIPYLLESAYHNLSNVAARNQRLVARAAKFTLGSSTKPCAEAFELVSSNPGLVDELCELVSVEETEASRMIRQRLRWLQNFNSFMQVSGVVKRRVACHMNISGWLHLDDVDEYSWRCVRNYLRLADIQK</sequence>
<proteinExistence type="predicted"/>
<organism evidence="1 2">
    <name type="scientific">Haemaphysalis longicornis</name>
    <name type="common">Bush tick</name>
    <dbReference type="NCBI Taxonomy" id="44386"/>
    <lineage>
        <taxon>Eukaryota</taxon>
        <taxon>Metazoa</taxon>
        <taxon>Ecdysozoa</taxon>
        <taxon>Arthropoda</taxon>
        <taxon>Chelicerata</taxon>
        <taxon>Arachnida</taxon>
        <taxon>Acari</taxon>
        <taxon>Parasitiformes</taxon>
        <taxon>Ixodida</taxon>
        <taxon>Ixodoidea</taxon>
        <taxon>Ixodidae</taxon>
        <taxon>Haemaphysalinae</taxon>
        <taxon>Haemaphysalis</taxon>
    </lineage>
</organism>
<dbReference type="SUPFAM" id="SSF52047">
    <property type="entry name" value="RNI-like"/>
    <property type="match status" value="1"/>
</dbReference>
<dbReference type="EMBL" id="JABSTR010000005">
    <property type="protein sequence ID" value="KAH9370881.1"/>
    <property type="molecule type" value="Genomic_DNA"/>
</dbReference>
<evidence type="ECO:0000313" key="1">
    <source>
        <dbReference type="EMBL" id="KAH9370881.1"/>
    </source>
</evidence>
<protein>
    <submittedName>
        <fullName evidence="1">Uncharacterized protein</fullName>
    </submittedName>
</protein>
<reference evidence="1 2" key="1">
    <citation type="journal article" date="2020" name="Cell">
        <title>Large-Scale Comparative Analyses of Tick Genomes Elucidate Their Genetic Diversity and Vector Capacities.</title>
        <authorList>
            <consortium name="Tick Genome and Microbiome Consortium (TIGMIC)"/>
            <person name="Jia N."/>
            <person name="Wang J."/>
            <person name="Shi W."/>
            <person name="Du L."/>
            <person name="Sun Y."/>
            <person name="Zhan W."/>
            <person name="Jiang J.F."/>
            <person name="Wang Q."/>
            <person name="Zhang B."/>
            <person name="Ji P."/>
            <person name="Bell-Sakyi L."/>
            <person name="Cui X.M."/>
            <person name="Yuan T.T."/>
            <person name="Jiang B.G."/>
            <person name="Yang W.F."/>
            <person name="Lam T.T."/>
            <person name="Chang Q.C."/>
            <person name="Ding S.J."/>
            <person name="Wang X.J."/>
            <person name="Zhu J.G."/>
            <person name="Ruan X.D."/>
            <person name="Zhao L."/>
            <person name="Wei J.T."/>
            <person name="Ye R.Z."/>
            <person name="Que T.C."/>
            <person name="Du C.H."/>
            <person name="Zhou Y.H."/>
            <person name="Cheng J.X."/>
            <person name="Dai P.F."/>
            <person name="Guo W.B."/>
            <person name="Han X.H."/>
            <person name="Huang E.J."/>
            <person name="Li L.F."/>
            <person name="Wei W."/>
            <person name="Gao Y.C."/>
            <person name="Liu J.Z."/>
            <person name="Shao H.Z."/>
            <person name="Wang X."/>
            <person name="Wang C.C."/>
            <person name="Yang T.C."/>
            <person name="Huo Q.B."/>
            <person name="Li W."/>
            <person name="Chen H.Y."/>
            <person name="Chen S.E."/>
            <person name="Zhou L.G."/>
            <person name="Ni X.B."/>
            <person name="Tian J.H."/>
            <person name="Sheng Y."/>
            <person name="Liu T."/>
            <person name="Pan Y.S."/>
            <person name="Xia L.Y."/>
            <person name="Li J."/>
            <person name="Zhao F."/>
            <person name="Cao W.C."/>
        </authorList>
    </citation>
    <scope>NUCLEOTIDE SEQUENCE [LARGE SCALE GENOMIC DNA]</scope>
    <source>
        <strain evidence="1">HaeL-2018</strain>
    </source>
</reference>
<keyword evidence="2" id="KW-1185">Reference proteome</keyword>
<dbReference type="AlphaFoldDB" id="A0A9J6G840"/>
<evidence type="ECO:0000313" key="2">
    <source>
        <dbReference type="Proteomes" id="UP000821853"/>
    </source>
</evidence>